<reference evidence="1" key="1">
    <citation type="submission" date="2022-01" db="EMBL/GenBank/DDBJ databases">
        <authorList>
            <person name="Jo J.-H."/>
            <person name="Im W.-T."/>
        </authorList>
    </citation>
    <scope>NUCLEOTIDE SEQUENCE</scope>
    <source>
        <strain evidence="1">XY25</strain>
    </source>
</reference>
<sequence length="98" mass="10338">MLENAQYLERNFTEASRYDKKSDNTTAVTLPVVNSPRDGGAVYTISATTLTSSTYTLSATPVAGGRMATDGCGTLTLNHQGVKGVTSATLSASDCWNR</sequence>
<evidence type="ECO:0008006" key="3">
    <source>
        <dbReference type="Google" id="ProtNLM"/>
    </source>
</evidence>
<proteinExistence type="predicted"/>
<dbReference type="Gene3D" id="3.30.700.50">
    <property type="match status" value="1"/>
</dbReference>
<organism evidence="1 2">
    <name type="scientific">Dechloromonas hankyongensis</name>
    <dbReference type="NCBI Taxonomy" id="2908002"/>
    <lineage>
        <taxon>Bacteria</taxon>
        <taxon>Pseudomonadati</taxon>
        <taxon>Pseudomonadota</taxon>
        <taxon>Betaproteobacteria</taxon>
        <taxon>Rhodocyclales</taxon>
        <taxon>Azonexaceae</taxon>
        <taxon>Dechloromonas</taxon>
    </lineage>
</organism>
<name>A0ABS9K581_9RHOO</name>
<keyword evidence="2" id="KW-1185">Reference proteome</keyword>
<dbReference type="Pfam" id="PF16732">
    <property type="entry name" value="ComP_DUS"/>
    <property type="match status" value="1"/>
</dbReference>
<dbReference type="EMBL" id="JAKLTN010000002">
    <property type="protein sequence ID" value="MCG2578316.1"/>
    <property type="molecule type" value="Genomic_DNA"/>
</dbReference>
<gene>
    <name evidence="1" type="ORF">LZ012_15085</name>
</gene>
<protein>
    <recommendedName>
        <fullName evidence="3">Type IV pilus assembly protein PilE</fullName>
    </recommendedName>
</protein>
<dbReference type="Proteomes" id="UP001165384">
    <property type="component" value="Unassembled WGS sequence"/>
</dbReference>
<evidence type="ECO:0000313" key="1">
    <source>
        <dbReference type="EMBL" id="MCG2578316.1"/>
    </source>
</evidence>
<dbReference type="InterPro" id="IPR031982">
    <property type="entry name" value="PilE-like"/>
</dbReference>
<comment type="caution">
    <text evidence="1">The sequence shown here is derived from an EMBL/GenBank/DDBJ whole genome shotgun (WGS) entry which is preliminary data.</text>
</comment>
<evidence type="ECO:0000313" key="2">
    <source>
        <dbReference type="Proteomes" id="UP001165384"/>
    </source>
</evidence>
<accession>A0ABS9K581</accession>